<sequence>MCESDLKDTTVNSFEELAGLVQKFRKHGNWIFRGVSQSTHQLIPKIGRQDSRKGKGAGQNLPYDRVAERTMIRHFIRSAAPYVKHAPATKLEWLALAQHHGMSTRLLDWSMSLLVAAYFAVRDARDSTSSPMIYCVRDVPLVPEENHDRLDALDEVMLYYPPHISPRIPAQSGLFTVHRNPDQPFVPAELVRITIGKSPLTLKFNLNSCGIHHASLFPDIDGLAAHQSWLYKWGEHLPYDE</sequence>
<name>A0A4R1P6P4_9GAMM</name>
<evidence type="ECO:0000313" key="3">
    <source>
        <dbReference type="Proteomes" id="UP000295169"/>
    </source>
</evidence>
<proteinExistence type="predicted"/>
<dbReference type="SMART" id="SM00901">
    <property type="entry name" value="FRG"/>
    <property type="match status" value="1"/>
</dbReference>
<dbReference type="InterPro" id="IPR014966">
    <property type="entry name" value="FRG-dom"/>
</dbReference>
<evidence type="ECO:0000313" key="2">
    <source>
        <dbReference type="EMBL" id="TCL22653.1"/>
    </source>
</evidence>
<dbReference type="Proteomes" id="UP000295169">
    <property type="component" value="Unassembled WGS sequence"/>
</dbReference>
<accession>A0A4R1P6P4</accession>
<protein>
    <submittedName>
        <fullName evidence="2">FRG domain-containing protein</fullName>
    </submittedName>
</protein>
<dbReference type="EMBL" id="SMMU01000030">
    <property type="protein sequence ID" value="TCL22653.1"/>
    <property type="molecule type" value="Genomic_DNA"/>
</dbReference>
<dbReference type="AlphaFoldDB" id="A0A4R1P6P4"/>
<dbReference type="Pfam" id="PF08867">
    <property type="entry name" value="FRG"/>
    <property type="match status" value="1"/>
</dbReference>
<reference evidence="2 3" key="1">
    <citation type="submission" date="2019-03" db="EMBL/GenBank/DDBJ databases">
        <title>Genomic Encyclopedia of Type Strains, Phase IV (KMG-IV): sequencing the most valuable type-strain genomes for metagenomic binning, comparative biology and taxonomic classification.</title>
        <authorList>
            <person name="Goeker M."/>
        </authorList>
    </citation>
    <scope>NUCLEOTIDE SEQUENCE [LARGE SCALE GENOMIC DNA]</scope>
    <source>
        <strain evidence="2 3">DSM 2286</strain>
    </source>
</reference>
<dbReference type="RefSeq" id="WP_131298611.1">
    <property type="nucleotide sequence ID" value="NZ_JBHLST010000036.1"/>
</dbReference>
<gene>
    <name evidence="2" type="ORF">EV691_13030</name>
</gene>
<feature type="domain" description="FRG" evidence="1">
    <location>
        <begin position="26"/>
        <end position="134"/>
    </location>
</feature>
<comment type="caution">
    <text evidence="2">The sequence shown here is derived from an EMBL/GenBank/DDBJ whole genome shotgun (WGS) entry which is preliminary data.</text>
</comment>
<organism evidence="2 3">
    <name type="scientific">Azotobacter chroococcum</name>
    <dbReference type="NCBI Taxonomy" id="353"/>
    <lineage>
        <taxon>Bacteria</taxon>
        <taxon>Pseudomonadati</taxon>
        <taxon>Pseudomonadota</taxon>
        <taxon>Gammaproteobacteria</taxon>
        <taxon>Pseudomonadales</taxon>
        <taxon>Pseudomonadaceae</taxon>
        <taxon>Azotobacter</taxon>
    </lineage>
</organism>
<evidence type="ECO:0000259" key="1">
    <source>
        <dbReference type="SMART" id="SM00901"/>
    </source>
</evidence>